<feature type="transmembrane region" description="Helical" evidence="6">
    <location>
        <begin position="332"/>
        <end position="356"/>
    </location>
</feature>
<keyword evidence="3 6" id="KW-0812">Transmembrane</keyword>
<name>A0A913HKG1_STRER</name>
<feature type="transmembrane region" description="Helical" evidence="6">
    <location>
        <begin position="398"/>
        <end position="418"/>
    </location>
</feature>
<organism evidence="8">
    <name type="scientific">Strongyloides stercoralis</name>
    <name type="common">Threadworm</name>
    <dbReference type="NCBI Taxonomy" id="6248"/>
    <lineage>
        <taxon>Eukaryota</taxon>
        <taxon>Metazoa</taxon>
        <taxon>Ecdysozoa</taxon>
        <taxon>Nematoda</taxon>
        <taxon>Chromadorea</taxon>
        <taxon>Rhabditida</taxon>
        <taxon>Tylenchina</taxon>
        <taxon>Panagrolaimomorpha</taxon>
        <taxon>Strongyloidoidea</taxon>
        <taxon>Strongyloididae</taxon>
        <taxon>Strongyloides</taxon>
    </lineage>
</organism>
<evidence type="ECO:0000256" key="6">
    <source>
        <dbReference type="SAM" id="Phobius"/>
    </source>
</evidence>
<evidence type="ECO:0000256" key="3">
    <source>
        <dbReference type="ARBA" id="ARBA00022692"/>
    </source>
</evidence>
<accession>A0A913HKG1</accession>
<feature type="transmembrane region" description="Helical" evidence="6">
    <location>
        <begin position="695"/>
        <end position="713"/>
    </location>
</feature>
<feature type="transmembrane region" description="Helical" evidence="6">
    <location>
        <begin position="664"/>
        <end position="683"/>
    </location>
</feature>
<reference evidence="8" key="1">
    <citation type="submission" date="2022-10" db="UniProtKB">
        <authorList>
            <consortium name="WormBaseParasite"/>
        </authorList>
    </citation>
    <scope>IDENTIFICATION</scope>
</reference>
<evidence type="ECO:0000313" key="8">
    <source>
        <dbReference type="WBParaSite" id="SSTP_0000288000.1"/>
    </source>
</evidence>
<feature type="transmembrane region" description="Helical" evidence="6">
    <location>
        <begin position="632"/>
        <end position="652"/>
    </location>
</feature>
<dbReference type="WBParaSite" id="SSTP_0000288000.1">
    <property type="protein sequence ID" value="SSTP_0000288000.1"/>
    <property type="gene ID" value="SSTP_0000288000"/>
</dbReference>
<evidence type="ECO:0000313" key="9">
    <source>
        <dbReference type="WBParaSite" id="TCONS_00001404.p1"/>
    </source>
</evidence>
<feature type="transmembrane region" description="Helical" evidence="6">
    <location>
        <begin position="425"/>
        <end position="446"/>
    </location>
</feature>
<comment type="subcellular location">
    <subcellularLocation>
        <location evidence="1">Membrane</location>
        <topology evidence="1">Multi-pass membrane protein</topology>
    </subcellularLocation>
</comment>
<protein>
    <submittedName>
        <fullName evidence="9">SLC26A/SulP transporter domain-containing protein</fullName>
    </submittedName>
    <submittedName>
        <fullName evidence="8">Transmembrane domain-containing protein</fullName>
    </submittedName>
</protein>
<feature type="transmembrane region" description="Helical" evidence="6">
    <location>
        <begin position="554"/>
        <end position="577"/>
    </location>
</feature>
<evidence type="ECO:0000256" key="2">
    <source>
        <dbReference type="ARBA" id="ARBA00008821"/>
    </source>
</evidence>
<evidence type="ECO:0000256" key="4">
    <source>
        <dbReference type="ARBA" id="ARBA00022989"/>
    </source>
</evidence>
<dbReference type="Proteomes" id="UP000035681">
    <property type="component" value="Unplaced"/>
</dbReference>
<evidence type="ECO:0000256" key="1">
    <source>
        <dbReference type="ARBA" id="ARBA00004141"/>
    </source>
</evidence>
<dbReference type="GO" id="GO:0022857">
    <property type="term" value="F:transmembrane transporter activity"/>
    <property type="evidence" value="ECO:0007669"/>
    <property type="project" value="InterPro"/>
</dbReference>
<dbReference type="PANTHER" id="PTHR11119">
    <property type="entry name" value="XANTHINE-URACIL / VITAMIN C PERMEASE FAMILY MEMBER"/>
    <property type="match status" value="1"/>
</dbReference>
<evidence type="ECO:0000256" key="5">
    <source>
        <dbReference type="ARBA" id="ARBA00023136"/>
    </source>
</evidence>
<dbReference type="GO" id="GO:0016020">
    <property type="term" value="C:membrane"/>
    <property type="evidence" value="ECO:0007669"/>
    <property type="project" value="UniProtKB-SubCell"/>
</dbReference>
<keyword evidence="4 6" id="KW-1133">Transmembrane helix</keyword>
<proteinExistence type="inferred from homology"/>
<feature type="transmembrane region" description="Helical" evidence="6">
    <location>
        <begin position="452"/>
        <end position="471"/>
    </location>
</feature>
<dbReference type="AlphaFoldDB" id="A0A913HKG1"/>
<sequence>MSTKTGFRIQFDHQFFFSELNEKYQSEVAITAYPLSDSLNVSTSFFFPEIDSKFNNIGFIDNCLPNTWYYLCTEFSSLYREKKVIGNECGLYKTLSSTGDLGTSTIKKVDILNIDMNQITFTISTDVNFPIEYNFFLENQNVSSNYMTITNANIFFVLKKSTFNVTFSNLQSRFNYGKLCVLEKPLTSGITIQGRFINSGSIFIKNCYFDSIQTTDYTLEQQNIHCLDGSKFCSLNSSSHLKIFKIIFLCFIPLLIYVKEYDTEQSMLNTNKYTEPKKKLIYAAKDVPKWNISLLLGFQQMMVGITGLLVMPYLVASLICAGSDTMTIRVKLMSSTLVTAGISTIIQTTFGLRLAVYQGTAFAFLPPLLAFSQLPDFQCLATEDDIVPQSEYYNKLQMISGSLMGASLIMIFFGISGLIGKISRYVGPVTITPLLILLCLSAAPVGLEKAELHYMSIVQFSILAIIILFLHDINIPIPTYSNNNITWIKYRLFGNFPYLIAIIICWGICGILTVTNLEPPNGEARVDKNETIYIIENSPWFQLPYPGQFGKPKFHIGLFFGFLTSCIICMIESIGSYKIVATISEESPPTSRIINRSIIMEGLGCFIGGIMGIGVGVTTYSENVAVLSATNIVSRITVQIAGVMLILLGFFTKFAAIISSIPETLIGGLFIMSFSMVCGIGFANLKSVCLKNSRNVTIIGISVILGFIIPQLFEKQNIKTGYNEIDNLLMSILKIKMLVGGSIAFILDNIAPGATITERGIHCDGHDEYDKKYESDGYWFPKIICKFLLRYNFLTKLSFLPSKDMLKIMVRRQDISDT</sequence>
<feature type="transmembrane region" description="Helical" evidence="6">
    <location>
        <begin position="492"/>
        <end position="514"/>
    </location>
</feature>
<keyword evidence="5 6" id="KW-0472">Membrane</keyword>
<feature type="transmembrane region" description="Helical" evidence="6">
    <location>
        <begin position="241"/>
        <end position="258"/>
    </location>
</feature>
<dbReference type="WBParaSite" id="TCONS_00001404.p1">
    <property type="protein sequence ID" value="TCONS_00001404.p1"/>
    <property type="gene ID" value="XLOC_001295"/>
</dbReference>
<keyword evidence="7" id="KW-1185">Reference proteome</keyword>
<feature type="transmembrane region" description="Helical" evidence="6">
    <location>
        <begin position="298"/>
        <end position="320"/>
    </location>
</feature>
<comment type="similarity">
    <text evidence="2">Belongs to the nucleobase:cation symporter-2 (NCS2) (TC 2.A.40) family.</text>
</comment>
<feature type="transmembrane region" description="Helical" evidence="6">
    <location>
        <begin position="598"/>
        <end position="620"/>
    </location>
</feature>
<evidence type="ECO:0000313" key="7">
    <source>
        <dbReference type="Proteomes" id="UP000035681"/>
    </source>
</evidence>
<dbReference type="Pfam" id="PF00860">
    <property type="entry name" value="Xan_ur_permease"/>
    <property type="match status" value="1"/>
</dbReference>
<dbReference type="NCBIfam" id="NF037981">
    <property type="entry name" value="NCS2_1"/>
    <property type="match status" value="1"/>
</dbReference>
<dbReference type="InterPro" id="IPR006043">
    <property type="entry name" value="NCS2"/>
</dbReference>